<gene>
    <name evidence="2" type="ORF">SAMN05444281_1126</name>
</gene>
<dbReference type="Gene3D" id="3.90.550.10">
    <property type="entry name" value="Spore Coat Polysaccharide Biosynthesis Protein SpsA, Chain A"/>
    <property type="match status" value="1"/>
</dbReference>
<evidence type="ECO:0000313" key="3">
    <source>
        <dbReference type="Proteomes" id="UP000184109"/>
    </source>
</evidence>
<dbReference type="CDD" id="cd00761">
    <property type="entry name" value="Glyco_tranf_GTA_type"/>
    <property type="match status" value="1"/>
</dbReference>
<dbReference type="AlphaFoldDB" id="A0A1M5U9U6"/>
<evidence type="ECO:0000259" key="1">
    <source>
        <dbReference type="Pfam" id="PF00535"/>
    </source>
</evidence>
<organism evidence="2 3">
    <name type="scientific">Wenyingzhuangia marina</name>
    <dbReference type="NCBI Taxonomy" id="1195760"/>
    <lineage>
        <taxon>Bacteria</taxon>
        <taxon>Pseudomonadati</taxon>
        <taxon>Bacteroidota</taxon>
        <taxon>Flavobacteriia</taxon>
        <taxon>Flavobacteriales</taxon>
        <taxon>Flavobacteriaceae</taxon>
        <taxon>Wenyingzhuangia</taxon>
    </lineage>
</organism>
<dbReference type="OrthoDB" id="1374586at2"/>
<proteinExistence type="predicted"/>
<protein>
    <submittedName>
        <fullName evidence="2">Glycosyltransferase involved in cell wall bisynthesis</fullName>
    </submittedName>
</protein>
<dbReference type="InterPro" id="IPR001173">
    <property type="entry name" value="Glyco_trans_2-like"/>
</dbReference>
<name>A0A1M5U9U6_9FLAO</name>
<reference evidence="3" key="1">
    <citation type="submission" date="2016-11" db="EMBL/GenBank/DDBJ databases">
        <authorList>
            <person name="Varghese N."/>
            <person name="Submissions S."/>
        </authorList>
    </citation>
    <scope>NUCLEOTIDE SEQUENCE [LARGE SCALE GENOMIC DNA]</scope>
    <source>
        <strain evidence="3">DSM 100572</strain>
    </source>
</reference>
<evidence type="ECO:0000313" key="2">
    <source>
        <dbReference type="EMBL" id="SHH59825.1"/>
    </source>
</evidence>
<dbReference type="GO" id="GO:0016740">
    <property type="term" value="F:transferase activity"/>
    <property type="evidence" value="ECO:0007669"/>
    <property type="project" value="UniProtKB-KW"/>
</dbReference>
<dbReference type="RefSeq" id="WP_073119168.1">
    <property type="nucleotide sequence ID" value="NZ_BMEN01000002.1"/>
</dbReference>
<dbReference type="Proteomes" id="UP000184109">
    <property type="component" value="Unassembled WGS sequence"/>
</dbReference>
<feature type="domain" description="Glycosyltransferase 2-like" evidence="1">
    <location>
        <begin position="4"/>
        <end position="140"/>
    </location>
</feature>
<sequence length="302" mass="35632">MLAILIPYYKKDFFQETFDSLLNQTCHKFNVYIGDDCSPYNFESEINKETLPFNLTYKRYHENLGGQSLVKHWNRCLTILNDEKWFMILGDDDVLQNNFVDEFYKNVKEVNAKAINVVRYASVKTDIALSPMINTVEVAEIENTITFFINRLKGLTRSTLSEFVFKVDAYKKHGFKEYPLAWHTDVMAVLEFSEFNKIYGINTSVVKVRSSGINISSMSNNLVKKNEASFAFFFDLLNIHNKYFTLEQLELVYFKLEKTFLDNKKKNSYWRKTILLYIKNKQWIRLLNFIGKYLSAIRKAQK</sequence>
<dbReference type="Pfam" id="PF00535">
    <property type="entry name" value="Glycos_transf_2"/>
    <property type="match status" value="1"/>
</dbReference>
<keyword evidence="2" id="KW-0808">Transferase</keyword>
<accession>A0A1M5U9U6</accession>
<dbReference type="InterPro" id="IPR029044">
    <property type="entry name" value="Nucleotide-diphossugar_trans"/>
</dbReference>
<dbReference type="EMBL" id="FQXQ01000002">
    <property type="protein sequence ID" value="SHH59825.1"/>
    <property type="molecule type" value="Genomic_DNA"/>
</dbReference>
<keyword evidence="3" id="KW-1185">Reference proteome</keyword>
<dbReference type="STRING" id="1195760.SAMN05444281_1126"/>
<dbReference type="SUPFAM" id="SSF53448">
    <property type="entry name" value="Nucleotide-diphospho-sugar transferases"/>
    <property type="match status" value="1"/>
</dbReference>